<reference evidence="2 3" key="1">
    <citation type="submission" date="2016-10" db="EMBL/GenBank/DDBJ databases">
        <authorList>
            <person name="de Groot N.N."/>
        </authorList>
    </citation>
    <scope>NUCLEOTIDE SEQUENCE [LARGE SCALE GENOMIC DNA]</scope>
    <source>
        <strain evidence="2 3">DSM 19938</strain>
    </source>
</reference>
<evidence type="ECO:0000313" key="3">
    <source>
        <dbReference type="Proteomes" id="UP000199532"/>
    </source>
</evidence>
<dbReference type="AlphaFoldDB" id="A0A1H6YYK0"/>
<evidence type="ECO:0000256" key="1">
    <source>
        <dbReference type="SAM" id="Phobius"/>
    </source>
</evidence>
<evidence type="ECO:0000313" key="2">
    <source>
        <dbReference type="EMBL" id="SEJ42462.1"/>
    </source>
</evidence>
<feature type="transmembrane region" description="Helical" evidence="1">
    <location>
        <begin position="48"/>
        <end position="67"/>
    </location>
</feature>
<dbReference type="EMBL" id="FNXY01000007">
    <property type="protein sequence ID" value="SEJ42462.1"/>
    <property type="molecule type" value="Genomic_DNA"/>
</dbReference>
<gene>
    <name evidence="2" type="ORF">SAMN04487995_4639</name>
</gene>
<sequence>MKVSSPEAIFFAVLSSIVIIFFISYPIMGFGDPANYSFAYFMAWFQDFQYFWTCGFLILGAFFYIFYKINIPGADEGDFSNILINRPFVTVDVDAPDLFKIKNIGTAPAINGGYRFFYKNRWSEIQNTCSVMQGEEFVFVTANKAEFTGFEYNDLDGNIYSSVSHFFEPDSIYKSTYFFDCGLEKINRRALNRRMNVKPFGLRKKAKKFFVATKIFKQAI</sequence>
<keyword evidence="1" id="KW-0472">Membrane</keyword>
<keyword evidence="3" id="KW-1185">Reference proteome</keyword>
<dbReference type="Proteomes" id="UP000199532">
    <property type="component" value="Unassembled WGS sequence"/>
</dbReference>
<protein>
    <submittedName>
        <fullName evidence="2">Uncharacterized protein</fullName>
    </submittedName>
</protein>
<accession>A0A1H6YYK0</accession>
<name>A0A1H6YYK0_9BACT</name>
<keyword evidence="1" id="KW-1133">Transmembrane helix</keyword>
<proteinExistence type="predicted"/>
<organism evidence="2 3">
    <name type="scientific">Dyadobacter koreensis</name>
    <dbReference type="NCBI Taxonomy" id="408657"/>
    <lineage>
        <taxon>Bacteria</taxon>
        <taxon>Pseudomonadati</taxon>
        <taxon>Bacteroidota</taxon>
        <taxon>Cytophagia</taxon>
        <taxon>Cytophagales</taxon>
        <taxon>Spirosomataceae</taxon>
        <taxon>Dyadobacter</taxon>
    </lineage>
</organism>
<keyword evidence="1" id="KW-0812">Transmembrane</keyword>
<feature type="transmembrane region" description="Helical" evidence="1">
    <location>
        <begin position="9"/>
        <end position="28"/>
    </location>
</feature>
<dbReference type="RefSeq" id="WP_090338645.1">
    <property type="nucleotide sequence ID" value="NZ_FNXY01000007.1"/>
</dbReference>